<proteinExistence type="predicted"/>
<keyword evidence="1" id="KW-0802">TPR repeat</keyword>
<dbReference type="InParanoid" id="A0A6L2P921"/>
<dbReference type="FunFam" id="1.25.40.10:FF:000096">
    <property type="entry name" value="Tetratricopeptide repeat domain 28"/>
    <property type="match status" value="1"/>
</dbReference>
<evidence type="ECO:0000256" key="3">
    <source>
        <dbReference type="SAM" id="MobiDB-lite"/>
    </source>
</evidence>
<feature type="repeat" description="TPR" evidence="1">
    <location>
        <begin position="85"/>
        <end position="118"/>
    </location>
</feature>
<sequence>VEPEGTSELPAASKALFLDKVRQSNAACQSGDYATAVSLYTDALQLDPSNHILYSNRSAALVKMGQFAQALQDAIRARELNSKWPKAYYRQGVALQCLGRHGDALAAFSSGLAQDPKNAQLLAGLVEASMKSPLRGTLEPTFMQLETMKLDKSPFVIISVVGQELLGAAQYAAAVIVLEAALRIGTCSLKLRGSVFSALSSAYWALNSLDKAISYMQQDLAVAKTLGDIAGECRAHGNLGSAYFSKGSYKEALTAHRYQLVLAMKCKDTQAAAAALTSLGHVYTAVGDYPNALASHKQCVQLVKQMGDRLQEAREIGNVGAVYLAMGEFESAVDCHTQHLRLARRLGNQVEEARAYSNLGSSHHYRRNFAQAISYHENVLRIAQELGDHAVEARAYAGLGHAARCAGDYTQAKRWHERQLDMALASRDKVGEGRACSNLGIVYQLLGEHDAALKLHQAHLSIARQLQDRAGMGRAYGNIGNAYSAMGYYEQAIKYHKQELTISKEVNDRSSEASTHGNLAVAYQALGAHEMALLHYRAHLNTARELKDTAGEACALLNLGNCLSSRGEFGQAVPFYENYLMLSQELHDVEGESKACHFLGYAHYCLGNFREAVRYYDQDLALAKDLQDKMNMGRAYCNLGLAHLALGNLETALECQKYFLAIAHMMKHLSGKFRALGNIGDVLIKMGDVEEAVKMYQRQLSFARQGRDRSLEAAAYGALGLGHRLLRRYDKALGYHTQELMLRQEMSDLKGECRAHGHLGAVHMSLANYTNAMKCYQEQLERAKELKDSAVEAQAFGNLGIARLNMGHYEDAIGYFEQQLATLEQLSTSTAMLDKGRAFGNLGDCYDALGDLDEAVKCHEQHLAIGLKLKSARDQERAYRGLGHSHQCLGNLQQALVCFEKRLVVAHELNNPEAKASAYGELGHIHSTLGHFEQAISCLEHQLAIARELKDKVAEADAACGLGAVYQQMGEYSTALRYHQADLDTAEELGLAVLQGRACGNLGTVHESLGNFEEAVRFQEQHLSVAAQTNDKLAKTMAYSSLGRIHHALGNTSQAVAYLQQGLQIAEHLGRREEEARIRHRLGLALWGHGDLDGSQVQLERAANLLESIRREAKGSNDYKLSLFDLQTASYQALQRVLVGLGRPEEALLVAERGRTRAFVDVLLERQGSGDSGSATGQRSGSRVDDGVPSSMDQLVEIVNRQKASVLYYSLAAGSLYSWFIVPTKGVVRFHEVSMSDIEAECEQRTGSEGLLTTAGSLLEHYIEGVRDSLGVELQTAPVSSRPGSTRSRRPPHQTWQGPSCLGALYQLLIAPFEDCLPATWRRELLLVLEGELYLVPFPVLKPGGNADSSEYLCERFSLLVVPSLMSLRSNQRPARTVMAATSKTSANTSESANSMSALVIGNPLLPVSVTEQWGWGDIPHAEQEAVMVADMLQTQALVAAQASKEAVLRQIGEAECVHLATHMSWKLSAIVLSPGSDIMPSLSEFLLTSSDLLNLHLSARLVVISSSHSHDQHGWATSDGVVTLTRALLVAGAQCVLISLWPVPDTATKILLRAFYSALLQGSRVSRALAEAMLTVQHTKHFAHPANWAGFMLVGADVRLSNKVALMGQALCELLKNPEKCRDALRVTLHLVEKSLQRIHRGQKNAMYTTQKSIENKVGHVNGWKDLLMSVGFRFEPAANGIPSSVFFPQSDPDERLTQCSASLQALLGLSGTSLYALSKLMSNVEVADDIIGVIRQVIGQFSMKNFETESIEVPVSVKLWRVPGCHELLASLGFDLMEVGQDEVTLRTGKQANRRNIQFVLQALLALFDTQEAPKSLSLDSSSSLESLTSLDGDDDGMRARSPPLLTSSMLIPPPPLPFVSPRPAPPPLLLPGHRASGGAFTSYVRRRGEPDGRTACAGETGGSGMASTKTGGGGSGNTAASTMGKVVGRPGGGGESDAAFTPSPPVVAPDTSPCVATLTLAHQTRIRTLYSGGVDSSSPPTENGVPGQVMPPPLHGGSSVYHRRPDSSSSASSATDWEGNGHATVLRRAGQMQSHINHPLPPLPPPRQGPAPPLPPPVVDNLHPLPPAGLYNSVSNLPATGGFESHSSDSDFGSSCPPVKSSYMTLRGGTLATFPNMAPMKLPSDGSGSSSGGSGSNTGTSSVQSSAMDRLSVRTELSSLGVAGSRKSAPSNPSEESKDSRLHCFPSDCGGGSDMSAPLSKSFDEAPDVISSSNPSGGGLASSSGPSSIQDQIIATQLRRLNRELTPTISDVYHERSIGLGLAPPLSKLLIPSRGSQGNSKDVDNSGSEALLDKLGLLPDETNKAIESKSWLSSTALQQFGADLSAAELEGKQRGGGSPCSELSRRDEGDGRSIADSQCSAGSYNKPMTSLLQRANSLSVVYFGQDLNEGKGQQQAPRVVSFVEDVSAMNGDRRDDPTLRISSSVPVPPCPKSRASKQPPPPIPSSRTATSAPTKKFPSQC</sequence>
<dbReference type="Proteomes" id="UP000502823">
    <property type="component" value="Unassembled WGS sequence"/>
</dbReference>
<feature type="compositionally biased region" description="Low complexity" evidence="3">
    <location>
        <begin position="2140"/>
        <end position="2149"/>
    </location>
</feature>
<evidence type="ECO:0000256" key="1">
    <source>
        <dbReference type="PROSITE-ProRule" id="PRU00339"/>
    </source>
</evidence>
<gene>
    <name evidence="6" type="ORF">Cfor_03036</name>
</gene>
<keyword evidence="7" id="KW-1185">Reference proteome</keyword>
<comment type="caution">
    <text evidence="6">The sequence shown here is derived from an EMBL/GenBank/DDBJ whole genome shotgun (WGS) entry which is preliminary data.</text>
</comment>
<dbReference type="InterPro" id="IPR058900">
    <property type="entry name" value="TTC28_C"/>
</dbReference>
<feature type="repeat" description="TPR" evidence="1">
    <location>
        <begin position="793"/>
        <end position="826"/>
    </location>
</feature>
<organism evidence="6 7">
    <name type="scientific">Coptotermes formosanus</name>
    <name type="common">Formosan subterranean termite</name>
    <dbReference type="NCBI Taxonomy" id="36987"/>
    <lineage>
        <taxon>Eukaryota</taxon>
        <taxon>Metazoa</taxon>
        <taxon>Ecdysozoa</taxon>
        <taxon>Arthropoda</taxon>
        <taxon>Hexapoda</taxon>
        <taxon>Insecta</taxon>
        <taxon>Pterygota</taxon>
        <taxon>Neoptera</taxon>
        <taxon>Polyneoptera</taxon>
        <taxon>Dictyoptera</taxon>
        <taxon>Blattodea</taxon>
        <taxon>Blattoidea</taxon>
        <taxon>Termitoidae</taxon>
        <taxon>Rhinotermitidae</taxon>
        <taxon>Coptotermes</taxon>
    </lineage>
</organism>
<dbReference type="InterPro" id="IPR011990">
    <property type="entry name" value="TPR-like_helical_dom_sf"/>
</dbReference>
<dbReference type="EMBL" id="BLKM01009919">
    <property type="protein sequence ID" value="GFG28816.1"/>
    <property type="molecule type" value="Genomic_DNA"/>
</dbReference>
<keyword evidence="2" id="KW-0175">Coiled coil</keyword>
<feature type="region of interest" description="Disordered" evidence="3">
    <location>
        <begin position="2118"/>
        <end position="2231"/>
    </location>
</feature>
<feature type="region of interest" description="Disordered" evidence="3">
    <location>
        <begin position="2332"/>
        <end position="2367"/>
    </location>
</feature>
<name>A0A6L2P921_COPFO</name>
<feature type="repeat" description="TPR" evidence="1">
    <location>
        <begin position="916"/>
        <end position="949"/>
    </location>
</feature>
<feature type="domain" description="TTC28 C-terminal" evidence="5">
    <location>
        <begin position="1711"/>
        <end position="1815"/>
    </location>
</feature>
<feature type="region of interest" description="Disordered" evidence="3">
    <location>
        <begin position="1168"/>
        <end position="1187"/>
    </location>
</feature>
<dbReference type="Pfam" id="PF13181">
    <property type="entry name" value="TPR_8"/>
    <property type="match status" value="1"/>
</dbReference>
<feature type="region of interest" description="Disordered" evidence="3">
    <location>
        <begin position="1888"/>
        <end position="1921"/>
    </location>
</feature>
<dbReference type="SMART" id="SM00028">
    <property type="entry name" value="TPR"/>
    <property type="match status" value="26"/>
</dbReference>
<feature type="compositionally biased region" description="Low complexity" evidence="3">
    <location>
        <begin position="1819"/>
        <end position="1833"/>
    </location>
</feature>
<feature type="region of interest" description="Disordered" evidence="3">
    <location>
        <begin position="1973"/>
        <end position="2022"/>
    </location>
</feature>
<evidence type="ECO:0000259" key="4">
    <source>
        <dbReference type="Pfam" id="PF12770"/>
    </source>
</evidence>
<dbReference type="PANTHER" id="PTHR10098">
    <property type="entry name" value="RAPSYN-RELATED"/>
    <property type="match status" value="1"/>
</dbReference>
<dbReference type="FunFam" id="1.25.40.10:FF:001590">
    <property type="entry name" value="Rapsynoid, putative"/>
    <property type="match status" value="1"/>
</dbReference>
<feature type="compositionally biased region" description="Polar residues" evidence="3">
    <location>
        <begin position="1172"/>
        <end position="1181"/>
    </location>
</feature>
<feature type="coiled-coil region" evidence="2">
    <location>
        <begin position="766"/>
        <end position="793"/>
    </location>
</feature>
<dbReference type="FunFam" id="1.25.40.10:FF:000223">
    <property type="entry name" value="Tetratricopeptide repeat domain 28"/>
    <property type="match status" value="1"/>
</dbReference>
<feature type="compositionally biased region" description="Low complexity" evidence="3">
    <location>
        <begin position="2214"/>
        <end position="2231"/>
    </location>
</feature>
<feature type="repeat" description="TPR" evidence="1">
    <location>
        <begin position="273"/>
        <end position="306"/>
    </location>
</feature>
<dbReference type="Pfam" id="PF26117">
    <property type="entry name" value="TTC28_C"/>
    <property type="match status" value="1"/>
</dbReference>
<feature type="non-terminal residue" evidence="6">
    <location>
        <position position="1"/>
    </location>
</feature>
<dbReference type="Pfam" id="PF12770">
    <property type="entry name" value="CHAT"/>
    <property type="match status" value="1"/>
</dbReference>
<dbReference type="FunCoup" id="A0A6L2P921">
    <property type="interactions" value="102"/>
</dbReference>
<feature type="repeat" description="TPR" evidence="1">
    <location>
        <begin position="673"/>
        <end position="706"/>
    </location>
</feature>
<dbReference type="FunFam" id="1.25.40.10:FF:000040">
    <property type="entry name" value="Tetratricopeptide repeat domain 28"/>
    <property type="match status" value="1"/>
</dbReference>
<feature type="domain" description="CHAT" evidence="4">
    <location>
        <begin position="1301"/>
        <end position="1597"/>
    </location>
</feature>
<dbReference type="SUPFAM" id="SSF48452">
    <property type="entry name" value="TPR-like"/>
    <property type="match status" value="7"/>
</dbReference>
<dbReference type="OrthoDB" id="626167at2759"/>
<feature type="region of interest" description="Disordered" evidence="3">
    <location>
        <begin position="2038"/>
        <end position="2062"/>
    </location>
</feature>
<evidence type="ECO:0000313" key="6">
    <source>
        <dbReference type="EMBL" id="GFG28816.1"/>
    </source>
</evidence>
<feature type="repeat" description="TPR" evidence="1">
    <location>
        <begin position="473"/>
        <end position="506"/>
    </location>
</feature>
<feature type="compositionally biased region" description="Gly residues" evidence="3">
    <location>
        <begin position="1902"/>
        <end position="1919"/>
    </location>
</feature>
<evidence type="ECO:0000256" key="2">
    <source>
        <dbReference type="SAM" id="Coils"/>
    </source>
</evidence>
<dbReference type="InterPro" id="IPR019734">
    <property type="entry name" value="TPR_rpt"/>
</dbReference>
<feature type="repeat" description="TPR" evidence="1">
    <location>
        <begin position="1036"/>
        <end position="1069"/>
    </location>
</feature>
<dbReference type="Pfam" id="PF13432">
    <property type="entry name" value="TPR_16"/>
    <property type="match status" value="1"/>
</dbReference>
<feature type="compositionally biased region" description="Polar residues" evidence="3">
    <location>
        <begin position="2448"/>
        <end position="2464"/>
    </location>
</feature>
<protein>
    <submittedName>
        <fullName evidence="6">Uncharacterized protein</fullName>
    </submittedName>
</protein>
<feature type="region of interest" description="Disordered" evidence="3">
    <location>
        <begin position="2410"/>
        <end position="2464"/>
    </location>
</feature>
<feature type="compositionally biased region" description="Basic and acidic residues" evidence="3">
    <location>
        <begin position="2346"/>
        <end position="2356"/>
    </location>
</feature>
<dbReference type="Gene3D" id="1.25.40.10">
    <property type="entry name" value="Tetratricopeptide repeat domain"/>
    <property type="match status" value="6"/>
</dbReference>
<evidence type="ECO:0000259" key="5">
    <source>
        <dbReference type="Pfam" id="PF26117"/>
    </source>
</evidence>
<dbReference type="PROSITE" id="PS50005">
    <property type="entry name" value="TPR"/>
    <property type="match status" value="8"/>
</dbReference>
<reference evidence="7" key="1">
    <citation type="submission" date="2020-01" db="EMBL/GenBank/DDBJ databases">
        <title>Draft genome sequence of the Termite Coptotermes fromosanus.</title>
        <authorList>
            <person name="Itakura S."/>
            <person name="Yosikawa Y."/>
            <person name="Umezawa K."/>
        </authorList>
    </citation>
    <scope>NUCLEOTIDE SEQUENCE [LARGE SCALE GENOMIC DNA]</scope>
</reference>
<evidence type="ECO:0000313" key="7">
    <source>
        <dbReference type="Proteomes" id="UP000502823"/>
    </source>
</evidence>
<feature type="repeat" description="TPR" evidence="1">
    <location>
        <begin position="353"/>
        <end position="386"/>
    </location>
</feature>
<dbReference type="PANTHER" id="PTHR10098:SF108">
    <property type="entry name" value="TETRATRICOPEPTIDE REPEAT PROTEIN 28"/>
    <property type="match status" value="1"/>
</dbReference>
<dbReference type="FunFam" id="1.25.40.10:FF:000209">
    <property type="entry name" value="Tetratricopeptide repeat domain 28"/>
    <property type="match status" value="1"/>
</dbReference>
<dbReference type="InterPro" id="IPR024983">
    <property type="entry name" value="CHAT_dom"/>
</dbReference>
<dbReference type="Pfam" id="PF13176">
    <property type="entry name" value="TPR_7"/>
    <property type="match status" value="1"/>
</dbReference>
<feature type="region of interest" description="Disordered" evidence="3">
    <location>
        <begin position="1819"/>
        <end position="1852"/>
    </location>
</feature>
<feature type="compositionally biased region" description="Polar residues" evidence="3">
    <location>
        <begin position="2358"/>
        <end position="2367"/>
    </location>
</feature>
<accession>A0A6L2P921</accession>
<dbReference type="Pfam" id="PF13424">
    <property type="entry name" value="TPR_12"/>
    <property type="match status" value="9"/>
</dbReference>
<feature type="compositionally biased region" description="Pro residues" evidence="3">
    <location>
        <begin position="2042"/>
        <end position="2061"/>
    </location>
</feature>